<dbReference type="SUPFAM" id="SSF50447">
    <property type="entry name" value="Translation proteins"/>
    <property type="match status" value="1"/>
</dbReference>
<sequence length="158" mass="17328">MTDGLLEVGRVIKPHGLNGEVVILLWSEVEDRLAPGVSLQTERGPLTIETWRLHQGRHLVRFDGVRDRTSAEHLRGLVLSAEPREIPGALFVHELIGCRVELQDGTVVGTVAAVEANPASDLCVLEDGRLIPLRFVLSHEANVRMIIDPPDGLLDLAK</sequence>
<keyword evidence="3" id="KW-0698">rRNA processing</keyword>
<evidence type="ECO:0000256" key="1">
    <source>
        <dbReference type="ARBA" id="ARBA00022490"/>
    </source>
</evidence>
<dbReference type="EMBL" id="CAFBPM010000023">
    <property type="protein sequence ID" value="CAB5030970.1"/>
    <property type="molecule type" value="Genomic_DNA"/>
</dbReference>
<evidence type="ECO:0000259" key="5">
    <source>
        <dbReference type="Pfam" id="PF01782"/>
    </source>
</evidence>
<protein>
    <submittedName>
        <fullName evidence="8">Unannotated protein</fullName>
    </submittedName>
</protein>
<gene>
    <name evidence="6" type="ORF">UFOPK3164_01305</name>
    <name evidence="7" type="ORF">UFOPK3427_00313</name>
    <name evidence="8" type="ORF">UFOPK4112_01641</name>
</gene>
<keyword evidence="1" id="KW-0963">Cytoplasm</keyword>
<dbReference type="InterPro" id="IPR002676">
    <property type="entry name" value="RimM_N"/>
</dbReference>
<proteinExistence type="inferred from homology"/>
<dbReference type="InterPro" id="IPR011033">
    <property type="entry name" value="PRC_barrel-like_sf"/>
</dbReference>
<accession>A0A6J7RRD3</accession>
<dbReference type="InterPro" id="IPR011961">
    <property type="entry name" value="RimM"/>
</dbReference>
<dbReference type="InterPro" id="IPR009000">
    <property type="entry name" value="Transl_B-barrel_sf"/>
</dbReference>
<evidence type="ECO:0000256" key="4">
    <source>
        <dbReference type="ARBA" id="ARBA00023186"/>
    </source>
</evidence>
<reference evidence="8" key="1">
    <citation type="submission" date="2020-05" db="EMBL/GenBank/DDBJ databases">
        <authorList>
            <person name="Chiriac C."/>
            <person name="Salcher M."/>
            <person name="Ghai R."/>
            <person name="Kavagutti S V."/>
        </authorList>
    </citation>
    <scope>NUCLEOTIDE SEQUENCE</scope>
</reference>
<dbReference type="HAMAP" id="MF_00014">
    <property type="entry name" value="Ribosome_mat_RimM"/>
    <property type="match status" value="1"/>
</dbReference>
<dbReference type="SUPFAM" id="SSF50346">
    <property type="entry name" value="PRC-barrel domain"/>
    <property type="match status" value="1"/>
</dbReference>
<dbReference type="Gene3D" id="2.30.30.240">
    <property type="entry name" value="PRC-barrel domain"/>
    <property type="match status" value="1"/>
</dbReference>
<evidence type="ECO:0000313" key="6">
    <source>
        <dbReference type="EMBL" id="CAB4832105.1"/>
    </source>
</evidence>
<organism evidence="8">
    <name type="scientific">freshwater metagenome</name>
    <dbReference type="NCBI Taxonomy" id="449393"/>
    <lineage>
        <taxon>unclassified sequences</taxon>
        <taxon>metagenomes</taxon>
        <taxon>ecological metagenomes</taxon>
    </lineage>
</organism>
<dbReference type="GO" id="GO:0006364">
    <property type="term" value="P:rRNA processing"/>
    <property type="evidence" value="ECO:0007669"/>
    <property type="project" value="UniProtKB-KW"/>
</dbReference>
<keyword evidence="4" id="KW-0143">Chaperone</keyword>
<evidence type="ECO:0000256" key="3">
    <source>
        <dbReference type="ARBA" id="ARBA00022552"/>
    </source>
</evidence>
<evidence type="ECO:0000313" key="7">
    <source>
        <dbReference type="EMBL" id="CAB4863048.1"/>
    </source>
</evidence>
<dbReference type="PANTHER" id="PTHR33692:SF1">
    <property type="entry name" value="RIBOSOME MATURATION FACTOR RIMM"/>
    <property type="match status" value="1"/>
</dbReference>
<dbReference type="InterPro" id="IPR036976">
    <property type="entry name" value="RimM_N_sf"/>
</dbReference>
<dbReference type="GO" id="GO:0005840">
    <property type="term" value="C:ribosome"/>
    <property type="evidence" value="ECO:0007669"/>
    <property type="project" value="InterPro"/>
</dbReference>
<dbReference type="GO" id="GO:0043022">
    <property type="term" value="F:ribosome binding"/>
    <property type="evidence" value="ECO:0007669"/>
    <property type="project" value="InterPro"/>
</dbReference>
<evidence type="ECO:0000256" key="2">
    <source>
        <dbReference type="ARBA" id="ARBA00022517"/>
    </source>
</evidence>
<dbReference type="Pfam" id="PF01782">
    <property type="entry name" value="RimM"/>
    <property type="match status" value="1"/>
</dbReference>
<evidence type="ECO:0000313" key="8">
    <source>
        <dbReference type="EMBL" id="CAB5030970.1"/>
    </source>
</evidence>
<dbReference type="EMBL" id="CAFABE010000069">
    <property type="protein sequence ID" value="CAB4832105.1"/>
    <property type="molecule type" value="Genomic_DNA"/>
</dbReference>
<keyword evidence="2" id="KW-0690">Ribosome biogenesis</keyword>
<dbReference type="AlphaFoldDB" id="A0A6J7RRD3"/>
<dbReference type="Gene3D" id="2.40.30.60">
    <property type="entry name" value="RimM"/>
    <property type="match status" value="1"/>
</dbReference>
<feature type="domain" description="RimM N-terminal" evidence="5">
    <location>
        <begin position="8"/>
        <end position="82"/>
    </location>
</feature>
<dbReference type="PANTHER" id="PTHR33692">
    <property type="entry name" value="RIBOSOME MATURATION FACTOR RIMM"/>
    <property type="match status" value="1"/>
</dbReference>
<dbReference type="EMBL" id="CAFBLT010000001">
    <property type="protein sequence ID" value="CAB4863048.1"/>
    <property type="molecule type" value="Genomic_DNA"/>
</dbReference>
<dbReference type="NCBIfam" id="TIGR02273">
    <property type="entry name" value="16S_RimM"/>
    <property type="match status" value="1"/>
</dbReference>
<name>A0A6J7RRD3_9ZZZZ</name>